<dbReference type="InterPro" id="IPR053144">
    <property type="entry name" value="Acetyltransferase_Butenolide"/>
</dbReference>
<dbReference type="STRING" id="1114972.FD35_GL000669"/>
<evidence type="ECO:0000259" key="1">
    <source>
        <dbReference type="PROSITE" id="PS51186"/>
    </source>
</evidence>
<reference evidence="2 3" key="1">
    <citation type="journal article" date="2015" name="Genome Announc.">
        <title>Expanding the biotechnology potential of lactobacilli through comparative genomics of 213 strains and associated genera.</title>
        <authorList>
            <person name="Sun Z."/>
            <person name="Harris H.M."/>
            <person name="McCann A."/>
            <person name="Guo C."/>
            <person name="Argimon S."/>
            <person name="Zhang W."/>
            <person name="Yang X."/>
            <person name="Jeffery I.B."/>
            <person name="Cooney J.C."/>
            <person name="Kagawa T.F."/>
            <person name="Liu W."/>
            <person name="Song Y."/>
            <person name="Salvetti E."/>
            <person name="Wrobel A."/>
            <person name="Rasinkangas P."/>
            <person name="Parkhill J."/>
            <person name="Rea M.C."/>
            <person name="O'Sullivan O."/>
            <person name="Ritari J."/>
            <person name="Douillard F.P."/>
            <person name="Paul Ross R."/>
            <person name="Yang R."/>
            <person name="Briner A.E."/>
            <person name="Felis G.E."/>
            <person name="de Vos W.M."/>
            <person name="Barrangou R."/>
            <person name="Klaenhammer T.R."/>
            <person name="Caufield P.W."/>
            <person name="Cui Y."/>
            <person name="Zhang H."/>
            <person name="O'Toole P.W."/>
        </authorList>
    </citation>
    <scope>NUCLEOTIDE SEQUENCE [LARGE SCALE GENOMIC DNA]</scope>
    <source>
        <strain evidence="2 3">DSM 15814</strain>
    </source>
</reference>
<comment type="caution">
    <text evidence="2">The sequence shown here is derived from an EMBL/GenBank/DDBJ whole genome shotgun (WGS) entry which is preliminary data.</text>
</comment>
<dbReference type="InterPro" id="IPR016181">
    <property type="entry name" value="Acyl_CoA_acyltransferase"/>
</dbReference>
<dbReference type="PATRIC" id="fig|1114972.6.peg.669"/>
<dbReference type="EMBL" id="AZFF01000011">
    <property type="protein sequence ID" value="KRL54082.1"/>
    <property type="molecule type" value="Genomic_DNA"/>
</dbReference>
<dbReference type="eggNOG" id="COG0454">
    <property type="taxonomic scope" value="Bacteria"/>
</dbReference>
<evidence type="ECO:0000313" key="3">
    <source>
        <dbReference type="Proteomes" id="UP000051999"/>
    </source>
</evidence>
<evidence type="ECO:0000313" key="2">
    <source>
        <dbReference type="EMBL" id="KRL54082.1"/>
    </source>
</evidence>
<dbReference type="PROSITE" id="PS51186">
    <property type="entry name" value="GNAT"/>
    <property type="match status" value="1"/>
</dbReference>
<accession>A0A0R1RIG2</accession>
<protein>
    <recommendedName>
        <fullName evidence="1">N-acetyltransferase domain-containing protein</fullName>
    </recommendedName>
</protein>
<dbReference type="InterPro" id="IPR000182">
    <property type="entry name" value="GNAT_dom"/>
</dbReference>
<dbReference type="PANTHER" id="PTHR43233">
    <property type="entry name" value="FAMILY N-ACETYLTRANSFERASE, PUTATIVE (AFU_ORTHOLOGUE AFUA_6G03350)-RELATED"/>
    <property type="match status" value="1"/>
</dbReference>
<dbReference type="Proteomes" id="UP000051999">
    <property type="component" value="Unassembled WGS sequence"/>
</dbReference>
<feature type="domain" description="N-acetyltransferase" evidence="1">
    <location>
        <begin position="12"/>
        <end position="142"/>
    </location>
</feature>
<organism evidence="2 3">
    <name type="scientific">Furfurilactobacillus rossiae DSM 15814</name>
    <dbReference type="NCBI Taxonomy" id="1114972"/>
    <lineage>
        <taxon>Bacteria</taxon>
        <taxon>Bacillati</taxon>
        <taxon>Bacillota</taxon>
        <taxon>Bacilli</taxon>
        <taxon>Lactobacillales</taxon>
        <taxon>Lactobacillaceae</taxon>
        <taxon>Furfurilactobacillus</taxon>
    </lineage>
</organism>
<gene>
    <name evidence="2" type="ORF">FD35_GL000669</name>
</gene>
<dbReference type="CDD" id="cd04301">
    <property type="entry name" value="NAT_SF"/>
    <property type="match status" value="1"/>
</dbReference>
<keyword evidence="3" id="KW-1185">Reference proteome</keyword>
<dbReference type="AlphaFoldDB" id="A0A0R1RIG2"/>
<proteinExistence type="predicted"/>
<dbReference type="Gene3D" id="3.40.630.30">
    <property type="match status" value="1"/>
</dbReference>
<dbReference type="GO" id="GO:0016747">
    <property type="term" value="F:acyltransferase activity, transferring groups other than amino-acyl groups"/>
    <property type="evidence" value="ECO:0007669"/>
    <property type="project" value="InterPro"/>
</dbReference>
<name>A0A0R1RIG2_9LACO</name>
<dbReference type="Pfam" id="PF13673">
    <property type="entry name" value="Acetyltransf_10"/>
    <property type="match status" value="1"/>
</dbReference>
<dbReference type="PANTHER" id="PTHR43233:SF1">
    <property type="entry name" value="FAMILY N-ACETYLTRANSFERASE, PUTATIVE (AFU_ORTHOLOGUE AFUA_6G03350)-RELATED"/>
    <property type="match status" value="1"/>
</dbReference>
<dbReference type="SUPFAM" id="SSF55729">
    <property type="entry name" value="Acyl-CoA N-acyltransferases (Nat)"/>
    <property type="match status" value="1"/>
</dbReference>
<sequence>MANMSNEKDYQLTLTVPTPEEFCALRKVAGLSPRNLISATRGLPNSLMGVSIRKQGQLVAMARVVGDGSIVFEVVDVAVTPSEQGHGLGKQLMRAVTNYLSENAPADADVSLIADVPADHLYAQFGFQPTAPESIGMVWHRE</sequence>